<reference evidence="8" key="1">
    <citation type="submission" date="2015-07" db="EMBL/GenBank/DDBJ databases">
        <title>Draft Genome Sequences of Anaerolinea thermolimosa IMO-1, Bellilinea caldifistulae GOMI-1, Leptolinea tardivitalis YMTK-2, Levilinea saccharolytica KIBI-1,Longilinea arvoryzae KOME-1, Previously Described as Members of the Anaerolineaceae (Chloroflexi).</title>
        <authorList>
            <person name="Sekiguchi Y."/>
            <person name="Ohashi A."/>
            <person name="Matsuura N."/>
            <person name="Tourlousse M.D."/>
        </authorList>
    </citation>
    <scope>NUCLEOTIDE SEQUENCE [LARGE SCALE GENOMIC DNA]</scope>
    <source>
        <strain evidence="8">KOME-1</strain>
    </source>
</reference>
<evidence type="ECO:0000256" key="2">
    <source>
        <dbReference type="ARBA" id="ARBA00022714"/>
    </source>
</evidence>
<dbReference type="InterPro" id="IPR041921">
    <property type="entry name" value="NuoE_N"/>
</dbReference>
<name>A0A0S7BFE7_9CHLR</name>
<keyword evidence="2 7" id="KW-0001">2Fe-2S</keyword>
<dbReference type="GO" id="GO:0051537">
    <property type="term" value="F:2 iron, 2 sulfur cluster binding"/>
    <property type="evidence" value="ECO:0007669"/>
    <property type="project" value="UniProtKB-KW"/>
</dbReference>
<evidence type="ECO:0000256" key="1">
    <source>
        <dbReference type="ARBA" id="ARBA00010643"/>
    </source>
</evidence>
<keyword evidence="9" id="KW-1185">Reference proteome</keyword>
<dbReference type="EMBL" id="DF967972">
    <property type="protein sequence ID" value="GAP14317.1"/>
    <property type="molecule type" value="Genomic_DNA"/>
</dbReference>
<dbReference type="Gene3D" id="1.10.10.1590">
    <property type="entry name" value="NADH-quinone oxidoreductase subunit E"/>
    <property type="match status" value="1"/>
</dbReference>
<dbReference type="PIRSF" id="PIRSF000216">
    <property type="entry name" value="NADH_DH_24kDa"/>
    <property type="match status" value="1"/>
</dbReference>
<accession>A0A0S7BFE7</accession>
<comment type="similarity">
    <text evidence="1">Belongs to the complex I 24 kDa subunit family.</text>
</comment>
<evidence type="ECO:0000256" key="3">
    <source>
        <dbReference type="ARBA" id="ARBA00022723"/>
    </source>
</evidence>
<comment type="cofactor">
    <cofactor evidence="6">
        <name>[2Fe-2S] cluster</name>
        <dbReference type="ChEBI" id="CHEBI:190135"/>
    </cofactor>
</comment>
<dbReference type="Gene3D" id="3.40.30.10">
    <property type="entry name" value="Glutaredoxin"/>
    <property type="match status" value="1"/>
</dbReference>
<dbReference type="PANTHER" id="PTHR43342:SF2">
    <property type="entry name" value="POTENTIAL NAD-REDUCING HYDROGENASE SUBUNIT"/>
    <property type="match status" value="1"/>
</dbReference>
<dbReference type="SUPFAM" id="SSF52833">
    <property type="entry name" value="Thioredoxin-like"/>
    <property type="match status" value="1"/>
</dbReference>
<evidence type="ECO:0000313" key="9">
    <source>
        <dbReference type="Proteomes" id="UP000055060"/>
    </source>
</evidence>
<dbReference type="AlphaFoldDB" id="A0A0S7BFE7"/>
<keyword evidence="8" id="KW-0371">Homeobox</keyword>
<dbReference type="Proteomes" id="UP000055060">
    <property type="component" value="Unassembled WGS sequence"/>
</dbReference>
<dbReference type="GO" id="GO:0016491">
    <property type="term" value="F:oxidoreductase activity"/>
    <property type="evidence" value="ECO:0007669"/>
    <property type="project" value="InterPro"/>
</dbReference>
<evidence type="ECO:0000313" key="8">
    <source>
        <dbReference type="EMBL" id="GAP14317.1"/>
    </source>
</evidence>
<dbReference type="GO" id="GO:0003677">
    <property type="term" value="F:DNA binding"/>
    <property type="evidence" value="ECO:0007669"/>
    <property type="project" value="UniProtKB-KW"/>
</dbReference>
<dbReference type="InterPro" id="IPR036249">
    <property type="entry name" value="Thioredoxin-like_sf"/>
</dbReference>
<dbReference type="STRING" id="360412.LARV_02084"/>
<keyword evidence="5 7" id="KW-0411">Iron-sulfur</keyword>
<keyword evidence="3 7" id="KW-0479">Metal-binding</keyword>
<dbReference type="Pfam" id="PF01257">
    <property type="entry name" value="2Fe-2S_thioredx"/>
    <property type="match status" value="1"/>
</dbReference>
<feature type="binding site" evidence="7">
    <location>
        <position position="112"/>
    </location>
    <ligand>
        <name>[2Fe-2S] cluster</name>
        <dbReference type="ChEBI" id="CHEBI:190135"/>
    </ligand>
</feature>
<dbReference type="InterPro" id="IPR028431">
    <property type="entry name" value="NADP_DH_HndA-like"/>
</dbReference>
<feature type="binding site" evidence="7">
    <location>
        <position position="67"/>
    </location>
    <ligand>
        <name>[2Fe-2S] cluster</name>
        <dbReference type="ChEBI" id="CHEBI:190135"/>
    </ligand>
</feature>
<dbReference type="InterPro" id="IPR042128">
    <property type="entry name" value="NuoE_dom"/>
</dbReference>
<keyword evidence="4 7" id="KW-0408">Iron</keyword>
<evidence type="ECO:0000256" key="4">
    <source>
        <dbReference type="ARBA" id="ARBA00023004"/>
    </source>
</evidence>
<proteinExistence type="inferred from homology"/>
<dbReference type="CDD" id="cd03064">
    <property type="entry name" value="TRX_Fd_NuoE"/>
    <property type="match status" value="1"/>
</dbReference>
<evidence type="ECO:0000256" key="6">
    <source>
        <dbReference type="ARBA" id="ARBA00034078"/>
    </source>
</evidence>
<organism evidence="8">
    <name type="scientific">Longilinea arvoryzae</name>
    <dbReference type="NCBI Taxonomy" id="360412"/>
    <lineage>
        <taxon>Bacteria</taxon>
        <taxon>Bacillati</taxon>
        <taxon>Chloroflexota</taxon>
        <taxon>Anaerolineae</taxon>
        <taxon>Anaerolineales</taxon>
        <taxon>Anaerolineaceae</taxon>
        <taxon>Longilinea</taxon>
    </lineage>
</organism>
<comment type="cofactor">
    <cofactor evidence="7">
        <name>[2Fe-2S] cluster</name>
        <dbReference type="ChEBI" id="CHEBI:190135"/>
    </cofactor>
    <text evidence="7">Binds 1 [2Fe-2S] cluster.</text>
</comment>
<dbReference type="GO" id="GO:0046872">
    <property type="term" value="F:metal ion binding"/>
    <property type="evidence" value="ECO:0007669"/>
    <property type="project" value="UniProtKB-KW"/>
</dbReference>
<evidence type="ECO:0000256" key="7">
    <source>
        <dbReference type="PIRSR" id="PIRSR000216-1"/>
    </source>
</evidence>
<feature type="binding site" evidence="7">
    <location>
        <position position="72"/>
    </location>
    <ligand>
        <name>[2Fe-2S] cluster</name>
        <dbReference type="ChEBI" id="CHEBI:190135"/>
    </ligand>
</feature>
<feature type="binding site" evidence="7">
    <location>
        <position position="108"/>
    </location>
    <ligand>
        <name>[2Fe-2S] cluster</name>
        <dbReference type="ChEBI" id="CHEBI:190135"/>
    </ligand>
</feature>
<protein>
    <submittedName>
        <fullName evidence="8">NAD(P)-dependent nickel-iron dehydrogenase diaphorase component subunit HoxE</fullName>
    </submittedName>
</protein>
<gene>
    <name evidence="8" type="ORF">LARV_02084</name>
</gene>
<sequence>MRRHGYAPSALIETLHTIQEAFGHISTEALAYVADSLNVPHSKVLGVATFYNHFNMKPLGKHVFSVCTGTACFVKGSGEIVEFMKSEYGLEPGETTPDGNLTFTVARCVGACGLAPVMILDGNVVGKLSIEDMKVRIREWLSHDA</sequence>
<dbReference type="InterPro" id="IPR002023">
    <property type="entry name" value="NuoE-like"/>
</dbReference>
<evidence type="ECO:0000256" key="5">
    <source>
        <dbReference type="ARBA" id="ARBA00023014"/>
    </source>
</evidence>
<dbReference type="PANTHER" id="PTHR43342">
    <property type="entry name" value="NADH-QUINONE OXIDOREDUCTASE, E SUBUNIT"/>
    <property type="match status" value="1"/>
</dbReference>